<reference evidence="4 5" key="1">
    <citation type="journal article" date="2015" name="Environ. Microbiol.">
        <title>Methane oxidation coupled to nitrate reduction under hypoxia by the Gammaproteobacterium Methylomonas denitrificans, sp. nov. type strain FJG1.</title>
        <authorList>
            <person name="Kits K.D."/>
            <person name="Klotz M.G."/>
            <person name="Stein L.Y."/>
        </authorList>
    </citation>
    <scope>NUCLEOTIDE SEQUENCE [LARGE SCALE GENOMIC DNA]</scope>
    <source>
        <strain evidence="4 5">FJG1</strain>
    </source>
</reference>
<dbReference type="AlphaFoldDB" id="A0A126T239"/>
<evidence type="ECO:0000313" key="4">
    <source>
        <dbReference type="EMBL" id="AMK76138.1"/>
    </source>
</evidence>
<feature type="chain" id="PRO_5007797688" evidence="1">
    <location>
        <begin position="33"/>
        <end position="538"/>
    </location>
</feature>
<accession>A0A126T239</accession>
<dbReference type="Proteomes" id="UP000030512">
    <property type="component" value="Chromosome"/>
</dbReference>
<dbReference type="Gene3D" id="3.60.21.70">
    <property type="entry name" value="PhoD-like phosphatase"/>
    <property type="match status" value="1"/>
</dbReference>
<dbReference type="InterPro" id="IPR052900">
    <property type="entry name" value="Phospholipid_Metab_Enz"/>
</dbReference>
<dbReference type="InterPro" id="IPR029052">
    <property type="entry name" value="Metallo-depent_PP-like"/>
</dbReference>
<feature type="domain" description="Phospholipase D N-terminal" evidence="3">
    <location>
        <begin position="42"/>
        <end position="133"/>
    </location>
</feature>
<evidence type="ECO:0000256" key="1">
    <source>
        <dbReference type="SAM" id="SignalP"/>
    </source>
</evidence>
<organism evidence="4 5">
    <name type="scientific">Methylomonas denitrificans</name>
    <dbReference type="NCBI Taxonomy" id="1538553"/>
    <lineage>
        <taxon>Bacteria</taxon>
        <taxon>Pseudomonadati</taxon>
        <taxon>Pseudomonadota</taxon>
        <taxon>Gammaproteobacteria</taxon>
        <taxon>Methylococcales</taxon>
        <taxon>Methylococcaceae</taxon>
        <taxon>Methylomonas</taxon>
    </lineage>
</organism>
<protein>
    <submittedName>
        <fullName evidence="4">Alkaline phosphatase</fullName>
    </submittedName>
</protein>
<dbReference type="PANTHER" id="PTHR43606:SF1">
    <property type="entry name" value="PHOD-LIKE PHOSPHATASE METALLOPHOSPHATASE DOMAIN-CONTAINING PROTEIN"/>
    <property type="match status" value="1"/>
</dbReference>
<keyword evidence="5" id="KW-1185">Reference proteome</keyword>
<feature type="signal peptide" evidence="1">
    <location>
        <begin position="1"/>
        <end position="32"/>
    </location>
</feature>
<dbReference type="InterPro" id="IPR032093">
    <property type="entry name" value="PhoD_N"/>
</dbReference>
<dbReference type="EMBL" id="CP014476">
    <property type="protein sequence ID" value="AMK76138.1"/>
    <property type="molecule type" value="Genomic_DNA"/>
</dbReference>
<keyword evidence="1" id="KW-0732">Signal</keyword>
<evidence type="ECO:0000259" key="3">
    <source>
        <dbReference type="Pfam" id="PF16655"/>
    </source>
</evidence>
<gene>
    <name evidence="4" type="ORF">JT25_006475</name>
</gene>
<evidence type="ECO:0000259" key="2">
    <source>
        <dbReference type="Pfam" id="PF09423"/>
    </source>
</evidence>
<evidence type="ECO:0000313" key="5">
    <source>
        <dbReference type="Proteomes" id="UP000030512"/>
    </source>
</evidence>
<dbReference type="STRING" id="1538553.JT25_006475"/>
<dbReference type="InterPro" id="IPR038607">
    <property type="entry name" value="PhoD-like_sf"/>
</dbReference>
<sequence length="538" mass="60019">MQLLKSSCQFLKPAKLALAIAGLLTLNAPVFAETVDVPQMEQGIQIGDLAPGRAIVWSRADRPARMMLEYAYNPQFKDAVSVRGPHALAETDFTARQDLTGLPDGKDVYVKVWFEDLTNTRGKSEPVIGHFHTIGKRDDIRFVWGGDTAGQGWGINESFGGMKIYEAMRQVQPQFFIQSGDNVYSDGPIPESKLAENGQVWTNVVTPEVSKVAETLDEFRGRYKYNLLDENVRRFNAEVPQIWQWDDHEVVNNWSDSKDLNADPRYTEKNIPTLIARATKAFLEYAPLRPHDAEESERIYRKISYGKLLDVFVLDMRSYRGPNTANLQAQENAETAFLGAKQLAWLQDELKHSKATWKVISADMPIGLNIGDGNTAQGQARWEAVANGNDGPAAGRELEMARLLSFIKHEQINNLVWLTADVHYAAAHYYDPTKAASKDFAPFWEFVAGPLNAGSFGPNSTDGTFGPQVVFSKAPPAGQANLSPYAGLQFFGEVNIDKKSRAMTVDFKDIDGAVVFSKTLAAEAEREREQDHQDRDHD</sequence>
<dbReference type="Pfam" id="PF09423">
    <property type="entry name" value="PhoD"/>
    <property type="match status" value="1"/>
</dbReference>
<dbReference type="SUPFAM" id="SSF56300">
    <property type="entry name" value="Metallo-dependent phosphatases"/>
    <property type="match status" value="1"/>
</dbReference>
<feature type="domain" description="PhoD-like phosphatase metallophosphatase" evidence="2">
    <location>
        <begin position="144"/>
        <end position="507"/>
    </location>
</feature>
<dbReference type="PANTHER" id="PTHR43606">
    <property type="entry name" value="PHOSPHATASE, PUTATIVE (AFU_ORTHOLOGUE AFUA_6G08710)-RELATED"/>
    <property type="match status" value="1"/>
</dbReference>
<dbReference type="RefSeq" id="WP_036276485.1">
    <property type="nucleotide sequence ID" value="NZ_CP014476.1"/>
</dbReference>
<name>A0A126T239_9GAMM</name>
<dbReference type="InterPro" id="IPR018946">
    <property type="entry name" value="PhoD-like_MPP"/>
</dbReference>
<dbReference type="Gene3D" id="2.60.40.380">
    <property type="entry name" value="Purple acid phosphatase-like, N-terminal"/>
    <property type="match status" value="1"/>
</dbReference>
<dbReference type="Pfam" id="PF16655">
    <property type="entry name" value="PhoD_N"/>
    <property type="match status" value="1"/>
</dbReference>
<proteinExistence type="predicted"/>
<dbReference type="KEGG" id="mdn:JT25_006475"/>
<dbReference type="OrthoDB" id="327733at2"/>
<dbReference type="CDD" id="cd07389">
    <property type="entry name" value="MPP_PhoD"/>
    <property type="match status" value="1"/>
</dbReference>